<dbReference type="EMBL" id="NFLJ01000047">
    <property type="protein sequence ID" value="OUQ32063.1"/>
    <property type="molecule type" value="Genomic_DNA"/>
</dbReference>
<dbReference type="Proteomes" id="UP000195305">
    <property type="component" value="Unassembled WGS sequence"/>
</dbReference>
<keyword evidence="3" id="KW-1185">Reference proteome</keyword>
<dbReference type="SUPFAM" id="SSF53955">
    <property type="entry name" value="Lysozyme-like"/>
    <property type="match status" value="1"/>
</dbReference>
<dbReference type="InterPro" id="IPR008258">
    <property type="entry name" value="Transglycosylase_SLT_dom_1"/>
</dbReference>
<evidence type="ECO:0000259" key="1">
    <source>
        <dbReference type="Pfam" id="PF01464"/>
    </source>
</evidence>
<name>A0A1Y4STE2_9FIRM</name>
<dbReference type="InterPro" id="IPR023346">
    <property type="entry name" value="Lysozyme-like_dom_sf"/>
</dbReference>
<evidence type="ECO:0000313" key="2">
    <source>
        <dbReference type="EMBL" id="OUQ32063.1"/>
    </source>
</evidence>
<dbReference type="Gene3D" id="1.10.530.10">
    <property type="match status" value="1"/>
</dbReference>
<dbReference type="CDD" id="cd00254">
    <property type="entry name" value="LT-like"/>
    <property type="match status" value="1"/>
</dbReference>
<dbReference type="OrthoDB" id="1864076at2"/>
<comment type="caution">
    <text evidence="2">The sequence shown here is derived from an EMBL/GenBank/DDBJ whole genome shotgun (WGS) entry which is preliminary data.</text>
</comment>
<dbReference type="Pfam" id="PF01464">
    <property type="entry name" value="SLT"/>
    <property type="match status" value="1"/>
</dbReference>
<accession>A0A1Y4STE2</accession>
<sequence length="208" mass="23671">MIYSKSTKDKVMKKITISLLISLILGAVLGFGGTYAYFKTNTHTSLKYGENKAFEEDETLELSSVSNFKAINIGLDENIQEFIYLLCDGYDIDYSFVLALIDQESNFTTNAVSNTGDYGLFQINEVNHDELKNTLGIKDISDPYENTRAGMFILRKLFEKYEEPAKVLMAYNMGETGAKILWDKGVFSTTYTDKVLKLQNKYEKELEK</sequence>
<dbReference type="RefSeq" id="WP_087359851.1">
    <property type="nucleotide sequence ID" value="NZ_NFLJ01000047.1"/>
</dbReference>
<reference evidence="2 3" key="1">
    <citation type="journal article" date="2018" name="BMC Genomics">
        <title>Whole genome sequencing and function prediction of 133 gut anaerobes isolated from chicken caecum in pure cultures.</title>
        <authorList>
            <person name="Medvecky M."/>
            <person name="Cejkova D."/>
            <person name="Polansky O."/>
            <person name="Karasova D."/>
            <person name="Kubasova T."/>
            <person name="Cizek A."/>
            <person name="Rychlik I."/>
        </authorList>
    </citation>
    <scope>NUCLEOTIDE SEQUENCE [LARGE SCALE GENOMIC DNA]</scope>
    <source>
        <strain evidence="2 3">An13</strain>
    </source>
</reference>
<feature type="domain" description="Transglycosylase SLT" evidence="1">
    <location>
        <begin position="90"/>
        <end position="176"/>
    </location>
</feature>
<proteinExistence type="predicted"/>
<organism evidence="2 3">
    <name type="scientific">Massilimicrobiota timonensis</name>
    <dbReference type="NCBI Taxonomy" id="1776392"/>
    <lineage>
        <taxon>Bacteria</taxon>
        <taxon>Bacillati</taxon>
        <taxon>Bacillota</taxon>
        <taxon>Erysipelotrichia</taxon>
        <taxon>Erysipelotrichales</taxon>
        <taxon>Erysipelotrichaceae</taxon>
        <taxon>Massilimicrobiota</taxon>
    </lineage>
</organism>
<dbReference type="AlphaFoldDB" id="A0A1Y4STE2"/>
<gene>
    <name evidence="2" type="ORF">B5E75_12685</name>
</gene>
<protein>
    <recommendedName>
        <fullName evidence="1">Transglycosylase SLT domain-containing protein</fullName>
    </recommendedName>
</protein>
<evidence type="ECO:0000313" key="3">
    <source>
        <dbReference type="Proteomes" id="UP000195305"/>
    </source>
</evidence>